<feature type="region of interest" description="Disordered" evidence="1">
    <location>
        <begin position="76"/>
        <end position="162"/>
    </location>
</feature>
<protein>
    <submittedName>
        <fullName evidence="2">Uncharacterized protein</fullName>
    </submittedName>
</protein>
<keyword evidence="3" id="KW-1185">Reference proteome</keyword>
<dbReference type="EMBL" id="CP043031">
    <property type="protein sequence ID" value="QEH94293.1"/>
    <property type="molecule type" value="Genomic_DNA"/>
</dbReference>
<dbReference type="Proteomes" id="UP000323565">
    <property type="component" value="Chromosome"/>
</dbReference>
<evidence type="ECO:0000313" key="2">
    <source>
        <dbReference type="EMBL" id="QEH94293.1"/>
    </source>
</evidence>
<reference evidence="2 3" key="1">
    <citation type="submission" date="2019-08" db="EMBL/GenBank/DDBJ databases">
        <title>Dermacoccus abyssi strain HZAU 226, whole genome Nanopore sequencing project.</title>
        <authorList>
            <person name="Guo A."/>
            <person name="Zhang X."/>
            <person name="Ruan Y."/>
            <person name="Liu W."/>
            <person name="Chen Q."/>
            <person name="Gu L."/>
        </authorList>
    </citation>
    <scope>NUCLEOTIDE SEQUENCE [LARGE SCALE GENOMIC DNA]</scope>
    <source>
        <strain evidence="2 3">HZAU 226</strain>
    </source>
</reference>
<evidence type="ECO:0000256" key="1">
    <source>
        <dbReference type="SAM" id="MobiDB-lite"/>
    </source>
</evidence>
<sequence length="162" mass="18184">MEFRLEERWFVISDPGGEPWALIRQLPNSNIERYLPGRGVWVPRQEMADYLFGEPGARQVLPENWELAKKIPTLVDGVDPDAEPSESLAPAPQSNLAPEFVDERGSATSGGKVHPNAQSLGEMESGPQSADEGGFSEEYMRVISGDMTHEEYTEWYESTRRD</sequence>
<evidence type="ECO:0000313" key="3">
    <source>
        <dbReference type="Proteomes" id="UP000323565"/>
    </source>
</evidence>
<gene>
    <name evidence="2" type="ORF">FV141_12745</name>
</gene>
<proteinExistence type="predicted"/>
<name>A0ABX5ZCH4_9MICO</name>
<feature type="compositionally biased region" description="Basic and acidic residues" evidence="1">
    <location>
        <begin position="147"/>
        <end position="162"/>
    </location>
</feature>
<organism evidence="2 3">
    <name type="scientific">Dermacoccus abyssi</name>
    <dbReference type="NCBI Taxonomy" id="322596"/>
    <lineage>
        <taxon>Bacteria</taxon>
        <taxon>Bacillati</taxon>
        <taxon>Actinomycetota</taxon>
        <taxon>Actinomycetes</taxon>
        <taxon>Micrococcales</taxon>
        <taxon>Dermacoccaceae</taxon>
        <taxon>Dermacoccus</taxon>
    </lineage>
</organism>
<accession>A0ABX5ZCH4</accession>